<reference evidence="1" key="1">
    <citation type="journal article" date="2014" name="Front. Microbiol.">
        <title>High frequency of phylogenetically diverse reductive dehalogenase-homologous genes in deep subseafloor sedimentary metagenomes.</title>
        <authorList>
            <person name="Kawai M."/>
            <person name="Futagami T."/>
            <person name="Toyoda A."/>
            <person name="Takaki Y."/>
            <person name="Nishi S."/>
            <person name="Hori S."/>
            <person name="Arai W."/>
            <person name="Tsubouchi T."/>
            <person name="Morono Y."/>
            <person name="Uchiyama I."/>
            <person name="Ito T."/>
            <person name="Fujiyama A."/>
            <person name="Inagaki F."/>
            <person name="Takami H."/>
        </authorList>
    </citation>
    <scope>NUCLEOTIDE SEQUENCE</scope>
    <source>
        <strain evidence="1">Expedition CK06-06</strain>
    </source>
</reference>
<feature type="non-terminal residue" evidence="1">
    <location>
        <position position="203"/>
    </location>
</feature>
<dbReference type="EMBL" id="BARS01017463">
    <property type="protein sequence ID" value="GAF98005.1"/>
    <property type="molecule type" value="Genomic_DNA"/>
</dbReference>
<organism evidence="1">
    <name type="scientific">marine sediment metagenome</name>
    <dbReference type="NCBI Taxonomy" id="412755"/>
    <lineage>
        <taxon>unclassified sequences</taxon>
        <taxon>metagenomes</taxon>
        <taxon>ecological metagenomes</taxon>
    </lineage>
</organism>
<name>X0VBP5_9ZZZZ</name>
<accession>X0VBP5</accession>
<evidence type="ECO:0008006" key="2">
    <source>
        <dbReference type="Google" id="ProtNLM"/>
    </source>
</evidence>
<dbReference type="AlphaFoldDB" id="X0VBP5"/>
<proteinExistence type="predicted"/>
<dbReference type="Gene3D" id="3.50.50.60">
    <property type="entry name" value="FAD/NAD(P)-binding domain"/>
    <property type="match status" value="1"/>
</dbReference>
<gene>
    <name evidence="1" type="ORF">S01H1_28558</name>
</gene>
<protein>
    <recommendedName>
        <fullName evidence="2">FAD-dependent oxidoreductase 2 FAD binding domain-containing protein</fullName>
    </recommendedName>
</protein>
<dbReference type="SUPFAM" id="SSF51905">
    <property type="entry name" value="FAD/NAD(P)-binding domain"/>
    <property type="match status" value="1"/>
</dbReference>
<sequence>MAKTKEIAGQKVTEHYYNTVIVGAGAAGMNCAKKLYEYMSQKGIRDAQDKIAVATSGLHLGASRMSGSDKQTYYKMGTSPDVPDCAESFAQSLTAAGCCHGDLALTEALGSLRGFYNLVEAGVPFPHDSAGTYIGYKTDHDPYERATSAGPKTSKIMSECLENIVRRYGINIFDHQEVVELLTKGAGEHKRIIGVATLNKKKL</sequence>
<evidence type="ECO:0000313" key="1">
    <source>
        <dbReference type="EMBL" id="GAF98005.1"/>
    </source>
</evidence>
<comment type="caution">
    <text evidence="1">The sequence shown here is derived from an EMBL/GenBank/DDBJ whole genome shotgun (WGS) entry which is preliminary data.</text>
</comment>
<dbReference type="InterPro" id="IPR036188">
    <property type="entry name" value="FAD/NAD-bd_sf"/>
</dbReference>